<keyword evidence="6" id="KW-0808">Transferase</keyword>
<dbReference type="SUPFAM" id="SSF53335">
    <property type="entry name" value="S-adenosyl-L-methionine-dependent methyltransferases"/>
    <property type="match status" value="1"/>
</dbReference>
<evidence type="ECO:0000313" key="13">
    <source>
        <dbReference type="Proteomes" id="UP000279236"/>
    </source>
</evidence>
<evidence type="ECO:0000256" key="4">
    <source>
        <dbReference type="ARBA" id="ARBA00022490"/>
    </source>
</evidence>
<evidence type="ECO:0008006" key="14">
    <source>
        <dbReference type="Google" id="ProtNLM"/>
    </source>
</evidence>
<dbReference type="Gene3D" id="3.40.50.150">
    <property type="entry name" value="Vaccinia Virus protein VP39"/>
    <property type="match status" value="1"/>
</dbReference>
<evidence type="ECO:0000256" key="2">
    <source>
        <dbReference type="ARBA" id="ARBA00004496"/>
    </source>
</evidence>
<dbReference type="Pfam" id="PF12589">
    <property type="entry name" value="WBS_methylT"/>
    <property type="match status" value="1"/>
</dbReference>
<dbReference type="CDD" id="cd02440">
    <property type="entry name" value="AdoMet_MTases"/>
    <property type="match status" value="1"/>
</dbReference>
<feature type="domain" description="18S rRNA (guanine(1575)-N(7))-methyltransferase Bud23 C-terminal" evidence="11">
    <location>
        <begin position="253"/>
        <end position="339"/>
    </location>
</feature>
<dbReference type="Proteomes" id="UP000279236">
    <property type="component" value="Unassembled WGS sequence"/>
</dbReference>
<keyword evidence="4" id="KW-0963">Cytoplasm</keyword>
<evidence type="ECO:0000256" key="5">
    <source>
        <dbReference type="ARBA" id="ARBA00022603"/>
    </source>
</evidence>
<dbReference type="PANTHER" id="PTHR12734:SF0">
    <property type="entry name" value="18S RRNA (GUANINE-N(7))-METHYLTRANSFERASE-RELATED"/>
    <property type="match status" value="1"/>
</dbReference>
<feature type="region of interest" description="Disordered" evidence="9">
    <location>
        <begin position="323"/>
        <end position="342"/>
    </location>
</feature>
<comment type="subcellular location">
    <subcellularLocation>
        <location evidence="2">Cytoplasm</location>
    </subcellularLocation>
    <subcellularLocation>
        <location evidence="1">Nucleus</location>
    </subcellularLocation>
</comment>
<comment type="caution">
    <text evidence="12">The sequence shown here is derived from an EMBL/GenBank/DDBJ whole genome shotgun (WGS) entry which is preliminary data.</text>
</comment>
<dbReference type="EMBL" id="RSCE01000004">
    <property type="protein sequence ID" value="RSH83468.1"/>
    <property type="molecule type" value="Genomic_DNA"/>
</dbReference>
<dbReference type="GO" id="GO:0005737">
    <property type="term" value="C:cytoplasm"/>
    <property type="evidence" value="ECO:0007669"/>
    <property type="project" value="UniProtKB-SubCell"/>
</dbReference>
<feature type="region of interest" description="Disordered" evidence="9">
    <location>
        <begin position="263"/>
        <end position="309"/>
    </location>
</feature>
<keyword evidence="5" id="KW-0489">Methyltransferase</keyword>
<accession>A0A427XX61</accession>
<evidence type="ECO:0000313" key="12">
    <source>
        <dbReference type="EMBL" id="RSH83468.1"/>
    </source>
</evidence>
<evidence type="ECO:0000256" key="7">
    <source>
        <dbReference type="ARBA" id="ARBA00022691"/>
    </source>
</evidence>
<dbReference type="InterPro" id="IPR013216">
    <property type="entry name" value="Methyltransf_11"/>
</dbReference>
<dbReference type="PANTHER" id="PTHR12734">
    <property type="entry name" value="METHYLTRANSFERASE-RELATED"/>
    <property type="match status" value="1"/>
</dbReference>
<dbReference type="AlphaFoldDB" id="A0A427XX61"/>
<dbReference type="STRING" id="105984.A0A427XX61"/>
<protein>
    <recommendedName>
        <fullName evidence="14">18S rRNA (guanine(1575)-N(7))-methyltransferase Bud23 C-terminal domain-containing protein</fullName>
    </recommendedName>
</protein>
<evidence type="ECO:0000256" key="9">
    <source>
        <dbReference type="SAM" id="MobiDB-lite"/>
    </source>
</evidence>
<proteinExistence type="inferred from homology"/>
<dbReference type="InterPro" id="IPR022238">
    <property type="entry name" value="Bud23_C"/>
</dbReference>
<dbReference type="OrthoDB" id="2877at2759"/>
<dbReference type="InterPro" id="IPR029063">
    <property type="entry name" value="SAM-dependent_MTases_sf"/>
</dbReference>
<feature type="domain" description="Methyltransferase type 11" evidence="10">
    <location>
        <begin position="107"/>
        <end position="180"/>
    </location>
</feature>
<evidence type="ECO:0000259" key="10">
    <source>
        <dbReference type="Pfam" id="PF08241"/>
    </source>
</evidence>
<feature type="compositionally biased region" description="Basic and acidic residues" evidence="9">
    <location>
        <begin position="271"/>
        <end position="284"/>
    </location>
</feature>
<evidence type="ECO:0000256" key="8">
    <source>
        <dbReference type="ARBA" id="ARBA00023242"/>
    </source>
</evidence>
<dbReference type="Pfam" id="PF08241">
    <property type="entry name" value="Methyltransf_11"/>
    <property type="match status" value="1"/>
</dbReference>
<name>A0A427XX61_9TREE</name>
<dbReference type="RefSeq" id="XP_028477420.1">
    <property type="nucleotide sequence ID" value="XM_028622528.1"/>
</dbReference>
<reference evidence="12 13" key="1">
    <citation type="submission" date="2018-11" db="EMBL/GenBank/DDBJ databases">
        <title>Genome sequence of Apiotrichum porosum DSM 27194.</title>
        <authorList>
            <person name="Aliyu H."/>
            <person name="Gorte O."/>
            <person name="Ochsenreither K."/>
        </authorList>
    </citation>
    <scope>NUCLEOTIDE SEQUENCE [LARGE SCALE GENOMIC DNA]</scope>
    <source>
        <strain evidence="12 13">DSM 27194</strain>
    </source>
</reference>
<dbReference type="FunFam" id="3.40.50.150:FF:000017">
    <property type="entry name" value="probable 18S rRNA (Guanine-N(7))-methyltransferase"/>
    <property type="match status" value="1"/>
</dbReference>
<gene>
    <name evidence="12" type="ORF">EHS24_007153</name>
</gene>
<keyword evidence="7" id="KW-0949">S-adenosyl-L-methionine</keyword>
<dbReference type="GO" id="GO:0070476">
    <property type="term" value="P:rRNA (guanine-N7)-methylation"/>
    <property type="evidence" value="ECO:0007669"/>
    <property type="project" value="InterPro"/>
</dbReference>
<keyword evidence="8" id="KW-0539">Nucleus</keyword>
<organism evidence="12 13">
    <name type="scientific">Apiotrichum porosum</name>
    <dbReference type="NCBI Taxonomy" id="105984"/>
    <lineage>
        <taxon>Eukaryota</taxon>
        <taxon>Fungi</taxon>
        <taxon>Dikarya</taxon>
        <taxon>Basidiomycota</taxon>
        <taxon>Agaricomycotina</taxon>
        <taxon>Tremellomycetes</taxon>
        <taxon>Trichosporonales</taxon>
        <taxon>Trichosporonaceae</taxon>
        <taxon>Apiotrichum</taxon>
    </lineage>
</organism>
<evidence type="ECO:0000256" key="3">
    <source>
        <dbReference type="ARBA" id="ARBA00005547"/>
    </source>
</evidence>
<dbReference type="GeneID" id="39591696"/>
<dbReference type="InterPro" id="IPR039769">
    <property type="entry name" value="Bud23-like"/>
</dbReference>
<dbReference type="GO" id="GO:0005730">
    <property type="term" value="C:nucleolus"/>
    <property type="evidence" value="ECO:0007669"/>
    <property type="project" value="TreeGrafter"/>
</dbReference>
<evidence type="ECO:0000256" key="6">
    <source>
        <dbReference type="ARBA" id="ARBA00022679"/>
    </source>
</evidence>
<sequence>MSRPEELAPPEIFYGDTEARKYTGKWVSIWFFCIMAFEVHGGPQSQQLSALSYPSCLLPATSPISHLSPSRAPADIRSTRVQNIQAQMTDRALELLQLPPGESAFLLDIGCGSGLSGEILDEDGHVWVGVDISPSMLEVALEREVEGDLMLHDIGQGFGFRPGTFDGCISISVLQWLMNADTSTNSPPQRLTRFFTTLHSALKNPSRAVFQFYPNSDDQVQLITQCAQRAGFGGGLVVDYPNSRKARKMYLCLMVGQQEVPKGLDGEEMTSSDKAKKREQIQNERRRRRDSGRDGKKGKKKSSKDLTGKEWVLKKKDLYRTRGKEGVPLDSKYTARKRRVKF</sequence>
<feature type="compositionally biased region" description="Basic residues" evidence="9">
    <location>
        <begin position="285"/>
        <end position="302"/>
    </location>
</feature>
<dbReference type="GO" id="GO:0016435">
    <property type="term" value="F:rRNA (guanine) methyltransferase activity"/>
    <property type="evidence" value="ECO:0007669"/>
    <property type="project" value="InterPro"/>
</dbReference>
<evidence type="ECO:0000259" key="11">
    <source>
        <dbReference type="Pfam" id="PF12589"/>
    </source>
</evidence>
<evidence type="ECO:0000256" key="1">
    <source>
        <dbReference type="ARBA" id="ARBA00004123"/>
    </source>
</evidence>
<comment type="similarity">
    <text evidence="3">Belongs to the class I-like SAM-binding methyltransferase superfamily. BUD23/WBSCR22 family.</text>
</comment>
<keyword evidence="13" id="KW-1185">Reference proteome</keyword>